<dbReference type="InterPro" id="IPR000594">
    <property type="entry name" value="ThiF_NAD_FAD-bd"/>
</dbReference>
<dbReference type="GO" id="GO:0019781">
    <property type="term" value="F:NEDD8 activating enzyme activity"/>
    <property type="evidence" value="ECO:0007669"/>
    <property type="project" value="TreeGrafter"/>
</dbReference>
<dbReference type="PANTHER" id="PTHR10953:SF29">
    <property type="entry name" value="NEDD8-ACTIVATING ENZYME E1 REGULATORY SUBUNIT"/>
    <property type="match status" value="1"/>
</dbReference>
<gene>
    <name evidence="2" type="ORF">TRSC58_00892</name>
</gene>
<dbReference type="GO" id="GO:0005737">
    <property type="term" value="C:cytoplasm"/>
    <property type="evidence" value="ECO:0007669"/>
    <property type="project" value="TreeGrafter"/>
</dbReference>
<organism evidence="2 3">
    <name type="scientific">Trypanosoma rangeli SC58</name>
    <dbReference type="NCBI Taxonomy" id="429131"/>
    <lineage>
        <taxon>Eukaryota</taxon>
        <taxon>Discoba</taxon>
        <taxon>Euglenozoa</taxon>
        <taxon>Kinetoplastea</taxon>
        <taxon>Metakinetoplastina</taxon>
        <taxon>Trypanosomatida</taxon>
        <taxon>Trypanosomatidae</taxon>
        <taxon>Trypanosoma</taxon>
        <taxon>Herpetosoma</taxon>
    </lineage>
</organism>
<dbReference type="InterPro" id="IPR035985">
    <property type="entry name" value="Ubiquitin-activating_enz"/>
</dbReference>
<dbReference type="SUPFAM" id="SSF69572">
    <property type="entry name" value="Activating enzymes of the ubiquitin-like proteins"/>
    <property type="match status" value="1"/>
</dbReference>
<protein>
    <submittedName>
        <fullName evidence="2">Ubiquitin activating enzyme</fullName>
    </submittedName>
</protein>
<reference evidence="2 3" key="1">
    <citation type="submission" date="2013-07" db="EMBL/GenBank/DDBJ databases">
        <authorList>
            <person name="Stoco P.H."/>
            <person name="Wagner G."/>
            <person name="Gerber A."/>
            <person name="Zaha A."/>
            <person name="Thompson C."/>
            <person name="Bartholomeu D.C."/>
            <person name="Luckemeyer D.D."/>
            <person name="Bahia D."/>
            <person name="Loreto E."/>
            <person name="Prestes E.B."/>
            <person name="Lima F.M."/>
            <person name="Rodrigues-Luiz G."/>
            <person name="Vallejo G.A."/>
            <person name="Filho J.F."/>
            <person name="Monteiro K.M."/>
            <person name="Tyler K.M."/>
            <person name="de Almeida L.G."/>
            <person name="Ortiz M.F."/>
            <person name="Siervo M.A."/>
            <person name="de Moraes M.H."/>
            <person name="Cunha O.L."/>
            <person name="Mendonca-Neto R."/>
            <person name="Silva R."/>
            <person name="Teixeira S.M."/>
            <person name="Murta S.M."/>
            <person name="Sincero T.C."/>
            <person name="Mendes T.A."/>
            <person name="Urmenyi T.P."/>
            <person name="Silva V.G."/>
            <person name="da Rocha W.D."/>
            <person name="Andersson B."/>
            <person name="Romanha A.J."/>
            <person name="Steindel M."/>
            <person name="de Vasconcelos A.T."/>
            <person name="Grisard E.C."/>
        </authorList>
    </citation>
    <scope>NUCLEOTIDE SEQUENCE [LARGE SCALE GENOMIC DNA]</scope>
    <source>
        <strain evidence="2 3">SC58</strain>
    </source>
</reference>
<evidence type="ECO:0000259" key="1">
    <source>
        <dbReference type="Pfam" id="PF00899"/>
    </source>
</evidence>
<dbReference type="EMBL" id="AUPL01000892">
    <property type="protein sequence ID" value="ESL11359.1"/>
    <property type="molecule type" value="Genomic_DNA"/>
</dbReference>
<keyword evidence="3" id="KW-1185">Reference proteome</keyword>
<dbReference type="OrthoDB" id="412647at2759"/>
<sequence>MKSEEQIRYDRQVRLWGKAMQQQLRQTAVCVYGMTPAVAEVTKNLVLAGVGSVTVEDAGAVDAGDLSANFLLQGHALGEERGKACVERLQALNPYVAVRFLSQMTGAGTLASGGAVSVTLLCIRNLADAVRDVCLQCRTGTDLVVLVAGLGQLTMGIFLSKWQPLSYEEQLNVLLTTNVSLRPAPFQRALLLMRMTECPEALPFFERLTFAMGVVARYNLSQLAREDVEHATSFSLQDQSGTAIEATVAGGILAQLIIRELSCMKDGPRDEIYSWVLCDSSNGTDVQVGYMHSP</sequence>
<dbReference type="VEuPathDB" id="TriTrypDB:TRSC58_00892"/>
<comment type="caution">
    <text evidence="2">The sequence shown here is derived from an EMBL/GenBank/DDBJ whole genome shotgun (WGS) entry which is preliminary data.</text>
</comment>
<dbReference type="Pfam" id="PF00899">
    <property type="entry name" value="ThiF"/>
    <property type="match status" value="1"/>
</dbReference>
<dbReference type="Proteomes" id="UP000031737">
    <property type="component" value="Unassembled WGS sequence"/>
</dbReference>
<accession>A0A061J8X3</accession>
<dbReference type="AlphaFoldDB" id="A0A061J8X3"/>
<evidence type="ECO:0000313" key="3">
    <source>
        <dbReference type="Proteomes" id="UP000031737"/>
    </source>
</evidence>
<dbReference type="GO" id="GO:0045116">
    <property type="term" value="P:protein neddylation"/>
    <property type="evidence" value="ECO:0007669"/>
    <property type="project" value="TreeGrafter"/>
</dbReference>
<proteinExistence type="predicted"/>
<feature type="domain" description="THIF-type NAD/FAD binding fold" evidence="1">
    <location>
        <begin position="9"/>
        <end position="105"/>
    </location>
</feature>
<evidence type="ECO:0000313" key="2">
    <source>
        <dbReference type="EMBL" id="ESL11359.1"/>
    </source>
</evidence>
<dbReference type="Gene3D" id="3.40.50.720">
    <property type="entry name" value="NAD(P)-binding Rossmann-like Domain"/>
    <property type="match status" value="1"/>
</dbReference>
<dbReference type="PANTHER" id="PTHR10953">
    <property type="entry name" value="UBIQUITIN-ACTIVATING ENZYME E1"/>
    <property type="match status" value="1"/>
</dbReference>
<dbReference type="InterPro" id="IPR045886">
    <property type="entry name" value="ThiF/MoeB/HesA"/>
</dbReference>
<name>A0A061J8X3_TRYRA</name>